<comment type="function">
    <text evidence="3">In eubacteria ppGpp (guanosine 3'-diphosphate 5'-diphosphate) is a mediator of the stringent response that coordinates a variety of cellular activities in response to changes in nutritional abundance.</text>
</comment>
<dbReference type="SUPFAM" id="SSF109604">
    <property type="entry name" value="HD-domain/PDEase-like"/>
    <property type="match status" value="1"/>
</dbReference>
<dbReference type="GO" id="GO:0015969">
    <property type="term" value="P:guanosine tetraphosphate metabolic process"/>
    <property type="evidence" value="ECO:0007669"/>
    <property type="project" value="InterPro"/>
</dbReference>
<dbReference type="NCBIfam" id="TIGR00691">
    <property type="entry name" value="spoT_relA"/>
    <property type="match status" value="1"/>
</dbReference>
<evidence type="ECO:0000256" key="3">
    <source>
        <dbReference type="RuleBase" id="RU003847"/>
    </source>
</evidence>
<dbReference type="Pfam" id="PF13328">
    <property type="entry name" value="HD_4"/>
    <property type="match status" value="1"/>
</dbReference>
<dbReference type="InterPro" id="IPR006674">
    <property type="entry name" value="HD_domain"/>
</dbReference>
<comment type="caution">
    <text evidence="6">The sequence shown here is derived from an EMBL/GenBank/DDBJ whole genome shotgun (WGS) entry which is preliminary data.</text>
</comment>
<dbReference type="Gene3D" id="1.10.3210.10">
    <property type="entry name" value="Hypothetical protein af1432"/>
    <property type="match status" value="1"/>
</dbReference>
<accession>A0A1G2S980</accession>
<sequence>MSPTAKNKDCPSVKEIIALLKNPSNEDVAIIEKAYSFAKEAHEGQLRYSGEPYFCHLANVGETLASINIDALTVAAGLLHDTIEDCAILPRTIEKEFGKEVLTLVEGVTKLGKLKYRGVERHVESLRKFFVAMSRDVRVLLIKLADRLHNIQTLEYVPEAKRQRIALETLEIHARLADRFGMAKWKSILEDAAFPYAYPKEYEQVLAIIKHKRTTDEKYAEKIHRSIQKELAANGIKTARVDYRVKNLFSLWKKLARKEMDPDKVYDILAVRVIVKSVEDCYKALGIIHKHWRPVSGRIKDYIAVPKANGYRSLHTTIFRGDGGVIEIQIRTEEMHGEAQYGIASHLAYKEKNILKGETERNLAWVKELAKWQKEVAKSDEFMEHLHMDFFKDRVFVFTPKGDVIDLPEESSPIDFAYAIHSSIGDHVSGAKINNKLVSIETKLKNGDIVEIETKGSSSPKRKWLDYTKTTLAKRHIRAYLDKTNPIELFAQRFFGKKK</sequence>
<evidence type="ECO:0000256" key="2">
    <source>
        <dbReference type="PROSITE-ProRule" id="PRU00182"/>
    </source>
</evidence>
<dbReference type="InterPro" id="IPR033655">
    <property type="entry name" value="TGS_RelA/SpoT"/>
</dbReference>
<evidence type="ECO:0008006" key="8">
    <source>
        <dbReference type="Google" id="ProtNLM"/>
    </source>
</evidence>
<evidence type="ECO:0000259" key="4">
    <source>
        <dbReference type="PROSITE" id="PS51831"/>
    </source>
</evidence>
<dbReference type="InterPro" id="IPR004811">
    <property type="entry name" value="RelA/Spo_fam"/>
</dbReference>
<gene>
    <name evidence="6" type="ORF">A3D51_02735</name>
</gene>
<protein>
    <recommendedName>
        <fullName evidence="8">TGS domain-containing protein</fullName>
    </recommendedName>
</protein>
<dbReference type="SUPFAM" id="SSF81301">
    <property type="entry name" value="Nucleotidyltransferase"/>
    <property type="match status" value="1"/>
</dbReference>
<dbReference type="FunFam" id="1.10.3210.10:FF:000001">
    <property type="entry name" value="GTP pyrophosphokinase RelA"/>
    <property type="match status" value="1"/>
</dbReference>
<organism evidence="6 7">
    <name type="scientific">Candidatus Yonathbacteria bacterium RIFCSPHIGHO2_02_FULL_44_14</name>
    <dbReference type="NCBI Taxonomy" id="1802724"/>
    <lineage>
        <taxon>Bacteria</taxon>
        <taxon>Candidatus Yonathiibacteriota</taxon>
    </lineage>
</organism>
<dbReference type="Gene3D" id="3.10.20.30">
    <property type="match status" value="1"/>
</dbReference>
<feature type="domain" description="HD" evidence="4">
    <location>
        <begin position="53"/>
        <end position="151"/>
    </location>
</feature>
<evidence type="ECO:0000256" key="1">
    <source>
        <dbReference type="ARBA" id="ARBA00025704"/>
    </source>
</evidence>
<dbReference type="InterPro" id="IPR003607">
    <property type="entry name" value="HD/PDEase_dom"/>
</dbReference>
<dbReference type="InterPro" id="IPR004095">
    <property type="entry name" value="TGS"/>
</dbReference>
<dbReference type="PANTHER" id="PTHR21262">
    <property type="entry name" value="GUANOSINE-3',5'-BIS DIPHOSPHATE 3'-PYROPHOSPHOHYDROLASE"/>
    <property type="match status" value="1"/>
</dbReference>
<dbReference type="GO" id="GO:0003723">
    <property type="term" value="F:RNA binding"/>
    <property type="evidence" value="ECO:0007669"/>
    <property type="project" value="UniProtKB-KW"/>
</dbReference>
<dbReference type="GO" id="GO:0005886">
    <property type="term" value="C:plasma membrane"/>
    <property type="evidence" value="ECO:0007669"/>
    <property type="project" value="TreeGrafter"/>
</dbReference>
<keyword evidence="2" id="KW-0694">RNA-binding</keyword>
<dbReference type="SMART" id="SM00954">
    <property type="entry name" value="RelA_SpoT"/>
    <property type="match status" value="1"/>
</dbReference>
<dbReference type="InterPro" id="IPR007685">
    <property type="entry name" value="RelA_SpoT"/>
</dbReference>
<dbReference type="Pfam" id="PF04607">
    <property type="entry name" value="RelA_SpoT"/>
    <property type="match status" value="1"/>
</dbReference>
<dbReference type="Pfam" id="PF02824">
    <property type="entry name" value="TGS"/>
    <property type="match status" value="1"/>
</dbReference>
<name>A0A1G2S980_9BACT</name>
<comment type="similarity">
    <text evidence="3">Belongs to the relA/spoT family.</text>
</comment>
<evidence type="ECO:0000313" key="6">
    <source>
        <dbReference type="EMBL" id="OHA81663.1"/>
    </source>
</evidence>
<dbReference type="AlphaFoldDB" id="A0A1G2S980"/>
<dbReference type="Proteomes" id="UP000179118">
    <property type="component" value="Unassembled WGS sequence"/>
</dbReference>
<dbReference type="InterPro" id="IPR012675">
    <property type="entry name" value="Beta-grasp_dom_sf"/>
</dbReference>
<dbReference type="SUPFAM" id="SSF81271">
    <property type="entry name" value="TGS-like"/>
    <property type="match status" value="1"/>
</dbReference>
<dbReference type="InterPro" id="IPR043519">
    <property type="entry name" value="NT_sf"/>
</dbReference>
<dbReference type="CDD" id="cd01668">
    <property type="entry name" value="TGS_RSH"/>
    <property type="match status" value="1"/>
</dbReference>
<comment type="pathway">
    <text evidence="1">Purine metabolism.</text>
</comment>
<dbReference type="Gene3D" id="3.30.460.10">
    <property type="entry name" value="Beta Polymerase, domain 2"/>
    <property type="match status" value="1"/>
</dbReference>
<dbReference type="PROSITE" id="PS50889">
    <property type="entry name" value="S4"/>
    <property type="match status" value="1"/>
</dbReference>
<dbReference type="CDD" id="cd05399">
    <property type="entry name" value="NT_Rel-Spo_like"/>
    <property type="match status" value="1"/>
</dbReference>
<dbReference type="SMART" id="SM00471">
    <property type="entry name" value="HDc"/>
    <property type="match status" value="1"/>
</dbReference>
<dbReference type="PROSITE" id="PS51880">
    <property type="entry name" value="TGS"/>
    <property type="match status" value="1"/>
</dbReference>
<evidence type="ECO:0000313" key="7">
    <source>
        <dbReference type="Proteomes" id="UP000179118"/>
    </source>
</evidence>
<dbReference type="PANTHER" id="PTHR21262:SF31">
    <property type="entry name" value="GTP PYROPHOSPHOKINASE"/>
    <property type="match status" value="1"/>
</dbReference>
<dbReference type="PROSITE" id="PS51831">
    <property type="entry name" value="HD"/>
    <property type="match status" value="1"/>
</dbReference>
<dbReference type="FunFam" id="3.10.20.30:FF:000002">
    <property type="entry name" value="GTP pyrophosphokinase (RelA/SpoT)"/>
    <property type="match status" value="1"/>
</dbReference>
<dbReference type="FunFam" id="3.30.460.10:FF:000001">
    <property type="entry name" value="GTP pyrophosphokinase RelA"/>
    <property type="match status" value="1"/>
</dbReference>
<evidence type="ECO:0000259" key="5">
    <source>
        <dbReference type="PROSITE" id="PS51880"/>
    </source>
</evidence>
<feature type="domain" description="TGS" evidence="5">
    <location>
        <begin position="393"/>
        <end position="454"/>
    </location>
</feature>
<dbReference type="EMBL" id="MHUT01000006">
    <property type="protein sequence ID" value="OHA81663.1"/>
    <property type="molecule type" value="Genomic_DNA"/>
</dbReference>
<proteinExistence type="inferred from homology"/>
<dbReference type="InterPro" id="IPR012676">
    <property type="entry name" value="TGS-like"/>
</dbReference>
<reference evidence="6 7" key="1">
    <citation type="journal article" date="2016" name="Nat. Commun.">
        <title>Thousands of microbial genomes shed light on interconnected biogeochemical processes in an aquifer system.</title>
        <authorList>
            <person name="Anantharaman K."/>
            <person name="Brown C.T."/>
            <person name="Hug L.A."/>
            <person name="Sharon I."/>
            <person name="Castelle C.J."/>
            <person name="Probst A.J."/>
            <person name="Thomas B.C."/>
            <person name="Singh A."/>
            <person name="Wilkins M.J."/>
            <person name="Karaoz U."/>
            <person name="Brodie E.L."/>
            <person name="Williams K.H."/>
            <person name="Hubbard S.S."/>
            <person name="Banfield J.F."/>
        </authorList>
    </citation>
    <scope>NUCLEOTIDE SEQUENCE [LARGE SCALE GENOMIC DNA]</scope>
</reference>